<dbReference type="HOGENOM" id="CLU_2889662_0_0_1"/>
<keyword evidence="2" id="KW-1185">Reference proteome</keyword>
<reference evidence="1" key="2">
    <citation type="submission" date="2018-04" db="EMBL/GenBank/DDBJ databases">
        <title>OnivRS2 (Oryza nivara Reference Sequence Version 2).</title>
        <authorList>
            <person name="Zhang J."/>
            <person name="Kudrna D."/>
            <person name="Lee S."/>
            <person name="Talag J."/>
            <person name="Rajasekar S."/>
            <person name="Welchert J."/>
            <person name="Hsing Y.-I."/>
            <person name="Wing R.A."/>
        </authorList>
    </citation>
    <scope>NUCLEOTIDE SEQUENCE [LARGE SCALE GENOMIC DNA]</scope>
</reference>
<name>A0A0E0FUP8_ORYNI</name>
<organism evidence="1">
    <name type="scientific">Oryza nivara</name>
    <name type="common">Indian wild rice</name>
    <name type="synonym">Oryza sativa f. spontanea</name>
    <dbReference type="NCBI Taxonomy" id="4536"/>
    <lineage>
        <taxon>Eukaryota</taxon>
        <taxon>Viridiplantae</taxon>
        <taxon>Streptophyta</taxon>
        <taxon>Embryophyta</taxon>
        <taxon>Tracheophyta</taxon>
        <taxon>Spermatophyta</taxon>
        <taxon>Magnoliopsida</taxon>
        <taxon>Liliopsida</taxon>
        <taxon>Poales</taxon>
        <taxon>Poaceae</taxon>
        <taxon>BOP clade</taxon>
        <taxon>Oryzoideae</taxon>
        <taxon>Oryzeae</taxon>
        <taxon>Oryzinae</taxon>
        <taxon>Oryza</taxon>
    </lineage>
</organism>
<proteinExistence type="predicted"/>
<reference evidence="1" key="1">
    <citation type="submission" date="2015-04" db="UniProtKB">
        <authorList>
            <consortium name="EnsemblPlants"/>
        </authorList>
    </citation>
    <scope>IDENTIFICATION</scope>
    <source>
        <strain evidence="1">SL10</strain>
    </source>
</reference>
<evidence type="ECO:0000313" key="1">
    <source>
        <dbReference type="EnsemblPlants" id="ONIVA01G39470.1"/>
    </source>
</evidence>
<dbReference type="Gramene" id="ONIVA01G39470.1">
    <property type="protein sequence ID" value="ONIVA01G39470.1"/>
    <property type="gene ID" value="ONIVA01G39470"/>
</dbReference>
<accession>A0A0E0FUP8</accession>
<sequence>MEKTAGGDGGGDRVVSSPVMWVLQVSLAHCWNTDYSRNYSCQLLRRPAALPNLSPPPPQRTGG</sequence>
<protein>
    <submittedName>
        <fullName evidence="1">Uncharacterized protein</fullName>
    </submittedName>
</protein>
<dbReference type="Proteomes" id="UP000006591">
    <property type="component" value="Chromosome 1"/>
</dbReference>
<evidence type="ECO:0000313" key="2">
    <source>
        <dbReference type="Proteomes" id="UP000006591"/>
    </source>
</evidence>
<dbReference type="AlphaFoldDB" id="A0A0E0FUP8"/>
<dbReference type="EnsemblPlants" id="ONIVA01G39470.1">
    <property type="protein sequence ID" value="ONIVA01G39470.1"/>
    <property type="gene ID" value="ONIVA01G39470"/>
</dbReference>